<accession>S7V773</accession>
<evidence type="ECO:0000259" key="2">
    <source>
        <dbReference type="PROSITE" id="PS50035"/>
    </source>
</evidence>
<dbReference type="GO" id="GO:0043139">
    <property type="term" value="F:5'-3' DNA helicase activity"/>
    <property type="evidence" value="ECO:0007669"/>
    <property type="project" value="TreeGrafter"/>
</dbReference>
<dbReference type="Gene3D" id="3.30.870.10">
    <property type="entry name" value="Endonuclease Chain A"/>
    <property type="match status" value="1"/>
</dbReference>
<gene>
    <name evidence="3" type="ORF">dsmv_0123</name>
</gene>
<dbReference type="GO" id="GO:0006793">
    <property type="term" value="P:phosphorus metabolic process"/>
    <property type="evidence" value="ECO:0007669"/>
    <property type="project" value="UniProtKB-ARBA"/>
</dbReference>
<organism evidence="3 4">
    <name type="scientific">Desulfococcus multivorans DSM 2059</name>
    <dbReference type="NCBI Taxonomy" id="1121405"/>
    <lineage>
        <taxon>Bacteria</taxon>
        <taxon>Pseudomonadati</taxon>
        <taxon>Thermodesulfobacteriota</taxon>
        <taxon>Desulfobacteria</taxon>
        <taxon>Desulfobacterales</taxon>
        <taxon>Desulfococcaceae</taxon>
        <taxon>Desulfococcus</taxon>
    </lineage>
</organism>
<dbReference type="InterPro" id="IPR025202">
    <property type="entry name" value="PLD-like_dom"/>
</dbReference>
<dbReference type="InterPro" id="IPR027417">
    <property type="entry name" value="P-loop_NTPase"/>
</dbReference>
<dbReference type="Pfam" id="PF13086">
    <property type="entry name" value="AAA_11"/>
    <property type="match status" value="1"/>
</dbReference>
<dbReference type="STRING" id="897.B2D07_04000"/>
<dbReference type="PANTHER" id="PTHR43788:SF8">
    <property type="entry name" value="DNA-BINDING PROTEIN SMUBP-2"/>
    <property type="match status" value="1"/>
</dbReference>
<dbReference type="Proteomes" id="UP000014977">
    <property type="component" value="Unassembled WGS sequence"/>
</dbReference>
<dbReference type="SUPFAM" id="SSF52540">
    <property type="entry name" value="P-loop containing nucleoside triphosphate hydrolases"/>
    <property type="match status" value="1"/>
</dbReference>
<reference evidence="3 4" key="1">
    <citation type="journal article" date="2013" name="Genome Announc.">
        <title>Draft genome sequences for three mercury-methylating, sulfate-reducing bacteria.</title>
        <authorList>
            <person name="Brown S.D."/>
            <person name="Hurt R.A.Jr."/>
            <person name="Gilmour C.C."/>
            <person name="Elias D.A."/>
        </authorList>
    </citation>
    <scope>NUCLEOTIDE SEQUENCE [LARGE SCALE GENOMIC DNA]</scope>
    <source>
        <strain evidence="3 4">DSM 2059</strain>
    </source>
</reference>
<keyword evidence="4" id="KW-1185">Reference proteome</keyword>
<dbReference type="InterPro" id="IPR050534">
    <property type="entry name" value="Coronavir_polyprotein_1ab"/>
</dbReference>
<evidence type="ECO:0000313" key="3">
    <source>
        <dbReference type="EMBL" id="EPR40398.1"/>
    </source>
</evidence>
<name>S7V773_DESML</name>
<comment type="caution">
    <text evidence="3">The sequence shown here is derived from an EMBL/GenBank/DDBJ whole genome shotgun (WGS) entry which is preliminary data.</text>
</comment>
<dbReference type="eggNOG" id="COG1112">
    <property type="taxonomic scope" value="Bacteria"/>
</dbReference>
<dbReference type="OrthoDB" id="9757917at2"/>
<dbReference type="PATRIC" id="fig|1121405.3.peg.1985"/>
<dbReference type="PROSITE" id="PS50035">
    <property type="entry name" value="PLD"/>
    <property type="match status" value="1"/>
</dbReference>
<protein>
    <recommendedName>
        <fullName evidence="2">PLD phosphodiesterase domain-containing protein</fullName>
    </recommendedName>
</protein>
<evidence type="ECO:0000256" key="1">
    <source>
        <dbReference type="SAM" id="Coils"/>
    </source>
</evidence>
<proteinExistence type="predicted"/>
<feature type="domain" description="PLD phosphodiesterase" evidence="2">
    <location>
        <begin position="1030"/>
        <end position="1052"/>
    </location>
</feature>
<keyword evidence="1" id="KW-0175">Coiled coil</keyword>
<dbReference type="AlphaFoldDB" id="S7V773"/>
<sequence>MEPTPEPNTRSDLPPDDILSEFKTALLEETAAIRSNGFADAFQLKNGRFIIRIGNRCHYSFAMERPLSLLWDAPAIIDIPGRPPLNVTLLSARGLTLTASLPDHVGKRIKKARVHYNPTRMLGRWIERLEGFRDRPNPMGQRACGMLAVSEFPASESPAEIVPTKDLDPHQARAVAAALGHDAAFILAPPGTGKTRTIAEIARRLTEKNRSVLVASGSGRSADRIVLEISRRFSAVEGSDGRVIRVGDPVRSDFAEHDHLLPERLAAMQAEAPLKQTARIKEKLRTAETRSIEISRMIDILTWLPQGKKELEEMDLKFLDLQKKKRVLEKRRRALKVISGRIAFWCDAEEEAGRIEAIETKRVRLTERITSLKGEVSDLIVLLEAAVARLVEARSIYAKTSSAGWLARQLRQLPPPEQQKTVVDDLEAETAGLRETIGAKETIRKTLEDQQTHLESLAAQFKRTHPAGRQGIHKKKLILKAGYEPLSRETKRLNKAYHDSRIDMAGLLSARLKILNGWGLTHLSGGPPETVLKAIKTAYAGAQSKTSGLNIDTLRRELMRLEDATASYRKALKKLSGEMDAPEDDPDVNNLEERIIAGAAVVVTTLSTASRHDAVQARQFDTVIIDEAAMTPLPAVWITAGLASARVVVMGDPNQMSPPVLSDGESARKWMGRNVFESASAIWKEKDRSYRVTLRRQYRTHPLISGLTAEMCSQWTPSPPDPEFLLEPGDILANTGRSDVEGIQGDILAPIRMIDTGPCNAWITRVAGRDPADRINFLSAACSVSAAKALLDEDGGLPGEDGNPRVLILTLYDSHAALVDLMIRHEHLENEIHVGTPESLAAVRASAVVLDLVEDDPYSGAPVFRPSADAVILRRMYTCLTRARCRLVVIGDFGCLERRAHACVTGNRIIPALKKRAAILKSPNHILEPVPAAGNNDLGRETTRPETFRKGFIEGLMEDIAVAEKRAVFYSPDLDPNTISILESALLTAVADGVRVYVITRPVEKRRKSEVKKYRSMEGLLETWGVTVIHQMRMHEKLVLIDDRVLWFGSQDPLGADASPVPNCCCPGGMGRCEARAVIAFTILKLGLEKLVEAFDDGTRPRCPICGGEIVAAVGMHRPFYWRCIQKRCYVRPIDHTPRPSQDALRCTRCNGAVEFGTWGGKPCWRCTANRRHRQAIAPTHLTTSETAAKIPARMLARLKKDFRISGPPD</sequence>
<dbReference type="Gene3D" id="3.40.50.300">
    <property type="entry name" value="P-loop containing nucleotide triphosphate hydrolases"/>
    <property type="match status" value="3"/>
</dbReference>
<dbReference type="eggNOG" id="COG0507">
    <property type="taxonomic scope" value="Bacteria"/>
</dbReference>
<dbReference type="InterPro" id="IPR001736">
    <property type="entry name" value="PLipase_D/transphosphatidylase"/>
</dbReference>
<dbReference type="RefSeq" id="WP_020876312.1">
    <property type="nucleotide sequence ID" value="NZ_ATHJ01000083.1"/>
</dbReference>
<dbReference type="Pfam" id="PF13091">
    <property type="entry name" value="PLDc_2"/>
    <property type="match status" value="1"/>
</dbReference>
<dbReference type="EMBL" id="ATHJ01000083">
    <property type="protein sequence ID" value="EPR40398.1"/>
    <property type="molecule type" value="Genomic_DNA"/>
</dbReference>
<dbReference type="SUPFAM" id="SSF56024">
    <property type="entry name" value="Phospholipase D/nuclease"/>
    <property type="match status" value="1"/>
</dbReference>
<dbReference type="InterPro" id="IPR041677">
    <property type="entry name" value="DNA2/NAM7_AAA_11"/>
</dbReference>
<feature type="coiled-coil region" evidence="1">
    <location>
        <begin position="551"/>
        <end position="578"/>
    </location>
</feature>
<dbReference type="PANTHER" id="PTHR43788">
    <property type="entry name" value="DNA2/NAM7 HELICASE FAMILY MEMBER"/>
    <property type="match status" value="1"/>
</dbReference>
<evidence type="ECO:0000313" key="4">
    <source>
        <dbReference type="Proteomes" id="UP000014977"/>
    </source>
</evidence>